<dbReference type="AlphaFoldDB" id="A0A162IK56"/>
<organism evidence="1 2">
    <name type="scientific">Moelleriella libera RCEF 2490</name>
    <dbReference type="NCBI Taxonomy" id="1081109"/>
    <lineage>
        <taxon>Eukaryota</taxon>
        <taxon>Fungi</taxon>
        <taxon>Dikarya</taxon>
        <taxon>Ascomycota</taxon>
        <taxon>Pezizomycotina</taxon>
        <taxon>Sordariomycetes</taxon>
        <taxon>Hypocreomycetidae</taxon>
        <taxon>Hypocreales</taxon>
        <taxon>Clavicipitaceae</taxon>
        <taxon>Moelleriella</taxon>
    </lineage>
</organism>
<keyword evidence="1" id="KW-0489">Methyltransferase</keyword>
<dbReference type="Proteomes" id="UP000078544">
    <property type="component" value="Unassembled WGS sequence"/>
</dbReference>
<dbReference type="GO" id="GO:0032259">
    <property type="term" value="P:methylation"/>
    <property type="evidence" value="ECO:0007669"/>
    <property type="project" value="UniProtKB-KW"/>
</dbReference>
<proteinExistence type="predicted"/>
<gene>
    <name evidence="1" type="ORF">AAL_04583</name>
</gene>
<accession>A0A162IK56</accession>
<name>A0A162IK56_9HYPO</name>
<keyword evidence="1" id="KW-0808">Transferase</keyword>
<reference evidence="1 2" key="1">
    <citation type="journal article" date="2016" name="Genome Biol. Evol.">
        <title>Divergent and convergent evolution of fungal pathogenicity.</title>
        <authorList>
            <person name="Shang Y."/>
            <person name="Xiao G."/>
            <person name="Zheng P."/>
            <person name="Cen K."/>
            <person name="Zhan S."/>
            <person name="Wang C."/>
        </authorList>
    </citation>
    <scope>NUCLEOTIDE SEQUENCE [LARGE SCALE GENOMIC DNA]</scope>
    <source>
        <strain evidence="1 2">RCEF 2490</strain>
    </source>
</reference>
<keyword evidence="2" id="KW-1185">Reference proteome</keyword>
<dbReference type="GO" id="GO:0008168">
    <property type="term" value="F:methyltransferase activity"/>
    <property type="evidence" value="ECO:0007669"/>
    <property type="project" value="UniProtKB-KW"/>
</dbReference>
<evidence type="ECO:0000313" key="1">
    <source>
        <dbReference type="EMBL" id="KZZ95352.1"/>
    </source>
</evidence>
<sequence>MAKGSAKTTSGPESPASRRIALSFERSHRDSFFHWLIRSYGDLLSRMPDIIRLQNRDRKFYQEDAQVIREALCDLDLEYINPILSSIMGKWPFVPEFIVDLSREGSQRLIWILRFYTNARAIGKSMNAFDPDQWGLKGRVRFVEVDVTSILPDIEYKDADVLMCFLMEHELYYCHISCLKSLIKLRETLRNFDVFSWAF</sequence>
<dbReference type="OrthoDB" id="269872at2759"/>
<protein>
    <submittedName>
        <fullName evidence="1">Methyltransferase MppJ</fullName>
    </submittedName>
</protein>
<comment type="caution">
    <text evidence="1">The sequence shown here is derived from an EMBL/GenBank/DDBJ whole genome shotgun (WGS) entry which is preliminary data.</text>
</comment>
<dbReference type="EMBL" id="AZGY01000009">
    <property type="protein sequence ID" value="KZZ95352.1"/>
    <property type="molecule type" value="Genomic_DNA"/>
</dbReference>
<evidence type="ECO:0000313" key="2">
    <source>
        <dbReference type="Proteomes" id="UP000078544"/>
    </source>
</evidence>